<protein>
    <submittedName>
        <fullName evidence="1">Uncharacterized protein</fullName>
    </submittedName>
</protein>
<accession>A0A6C0CRU9</accession>
<proteinExistence type="predicted"/>
<evidence type="ECO:0000313" key="1">
    <source>
        <dbReference type="EMBL" id="QHT06580.1"/>
    </source>
</evidence>
<reference evidence="1" key="1">
    <citation type="journal article" date="2020" name="Nature">
        <title>Giant virus diversity and host interactions through global metagenomics.</title>
        <authorList>
            <person name="Schulz F."/>
            <person name="Roux S."/>
            <person name="Paez-Espino D."/>
            <person name="Jungbluth S."/>
            <person name="Walsh D.A."/>
            <person name="Denef V.J."/>
            <person name="McMahon K.D."/>
            <person name="Konstantinidis K.T."/>
            <person name="Eloe-Fadrosh E.A."/>
            <person name="Kyrpides N.C."/>
            <person name="Woyke T."/>
        </authorList>
    </citation>
    <scope>NUCLEOTIDE SEQUENCE</scope>
    <source>
        <strain evidence="1">GVMAG-M-3300021425-30</strain>
    </source>
</reference>
<sequence>MSGFSVPGTLSVTMDTLDDASTHALVPTVSAQQFTTTRTTANPTQSYTYFIEVEFNVNASITYVNDAIVPGSDDSWAIAHDIVLDPTNLDIVSTTLFLPTASNINVPAGVITGKDVDGSTLGTYAVNMLVDLDGAGNMTAIAEVVGSDLIASTNENLLEAQMVKFMIGDNRDTNTFLPALTPLSADSLTDTLTASDIETDSLVIQPLINSMLTNYNGINMVSTWQLVMQSIPQTTDSILSQYARHKKIPEGEMNVFSVGEKIVIDTPVNYNVELTDYLGNAVTIAQGDIYGVIKQAPF</sequence>
<dbReference type="AlphaFoldDB" id="A0A6C0CRU9"/>
<name>A0A6C0CRU9_9ZZZZ</name>
<organism evidence="1">
    <name type="scientific">viral metagenome</name>
    <dbReference type="NCBI Taxonomy" id="1070528"/>
    <lineage>
        <taxon>unclassified sequences</taxon>
        <taxon>metagenomes</taxon>
        <taxon>organismal metagenomes</taxon>
    </lineage>
</organism>
<dbReference type="EMBL" id="MN739470">
    <property type="protein sequence ID" value="QHT06580.1"/>
    <property type="molecule type" value="Genomic_DNA"/>
</dbReference>